<accession>A0A1Y6D2C5</accession>
<organism evidence="2 3">
    <name type="scientific">Methylomagnum ishizawai</name>
    <dbReference type="NCBI Taxonomy" id="1760988"/>
    <lineage>
        <taxon>Bacteria</taxon>
        <taxon>Pseudomonadati</taxon>
        <taxon>Pseudomonadota</taxon>
        <taxon>Gammaproteobacteria</taxon>
        <taxon>Methylococcales</taxon>
        <taxon>Methylococcaceae</taxon>
        <taxon>Methylomagnum</taxon>
    </lineage>
</organism>
<protein>
    <submittedName>
        <fullName evidence="2">Ogr/Delta-like zinc finger</fullName>
    </submittedName>
</protein>
<name>A0A1Y6D2C5_9GAMM</name>
<evidence type="ECO:0000313" key="2">
    <source>
        <dbReference type="EMBL" id="SMF96540.1"/>
    </source>
</evidence>
<sequence length="85" mass="9347">MRITCPDCRKPTTITHRVPLTDSIADLYCTCKHCGARSVFNLAFKQYVEPGQASAASIAAALLGLLPEEERRKLFQDNPGLLCLP</sequence>
<proteinExistence type="predicted"/>
<dbReference type="EMBL" id="FXAM01000001">
    <property type="protein sequence ID" value="SMF96540.1"/>
    <property type="molecule type" value="Genomic_DNA"/>
</dbReference>
<dbReference type="InterPro" id="IPR007684">
    <property type="entry name" value="Znf_Ogr/Delta"/>
</dbReference>
<dbReference type="OrthoDB" id="6895359at2"/>
<keyword evidence="3" id="KW-1185">Reference proteome</keyword>
<dbReference type="Proteomes" id="UP000192923">
    <property type="component" value="Unassembled WGS sequence"/>
</dbReference>
<dbReference type="Pfam" id="PF04606">
    <property type="entry name" value="Ogr_Delta"/>
    <property type="match status" value="1"/>
</dbReference>
<dbReference type="AlphaFoldDB" id="A0A1Y6D2C5"/>
<dbReference type="RefSeq" id="WP_085215413.1">
    <property type="nucleotide sequence ID" value="NZ_FXAM01000001.1"/>
</dbReference>
<feature type="domain" description="Zinc finger Ogr/Delta-type" evidence="1">
    <location>
        <begin position="4"/>
        <end position="48"/>
    </location>
</feature>
<gene>
    <name evidence="2" type="ORF">SAMN02949497_3940</name>
</gene>
<reference evidence="2 3" key="1">
    <citation type="submission" date="2016-12" db="EMBL/GenBank/DDBJ databases">
        <authorList>
            <person name="Song W.-J."/>
            <person name="Kurnit D.M."/>
        </authorList>
    </citation>
    <scope>NUCLEOTIDE SEQUENCE [LARGE SCALE GENOMIC DNA]</scope>
    <source>
        <strain evidence="2 3">175</strain>
    </source>
</reference>
<evidence type="ECO:0000259" key="1">
    <source>
        <dbReference type="Pfam" id="PF04606"/>
    </source>
</evidence>
<evidence type="ECO:0000313" key="3">
    <source>
        <dbReference type="Proteomes" id="UP000192923"/>
    </source>
</evidence>